<feature type="region of interest" description="Disordered" evidence="1">
    <location>
        <begin position="1"/>
        <end position="98"/>
    </location>
</feature>
<proteinExistence type="predicted"/>
<reference evidence="3" key="1">
    <citation type="journal article" date="2011" name="Genetics">
        <title>Massive changes in genome architecture accompany the transition to self-fertility in the filamentous fungus Neurospora tetrasperma.</title>
        <authorList>
            <person name="Ellison C.E."/>
            <person name="Stajich J.E."/>
            <person name="Jacobson D.J."/>
            <person name="Natvig D.O."/>
            <person name="Lapidus A."/>
            <person name="Foster B."/>
            <person name="Aerts A."/>
            <person name="Riley R."/>
            <person name="Lindquist E.A."/>
            <person name="Grigoriev I.V."/>
            <person name="Taylor J.W."/>
        </authorList>
    </citation>
    <scope>NUCLEOTIDE SEQUENCE [LARGE SCALE GENOMIC DNA]</scope>
    <source>
        <strain evidence="3">FGSC 2508 / P0657</strain>
    </source>
</reference>
<dbReference type="KEGG" id="nte:NEUTE1DRAFT102786"/>
<name>F8MTM1_NEUT8</name>
<keyword evidence="3" id="KW-1185">Reference proteome</keyword>
<dbReference type="OrthoDB" id="4232400at2759"/>
<dbReference type="VEuPathDB" id="FungiDB:NEUTE1DRAFT_102786"/>
<evidence type="ECO:0000313" key="3">
    <source>
        <dbReference type="Proteomes" id="UP000008065"/>
    </source>
</evidence>
<dbReference type="Proteomes" id="UP000008065">
    <property type="component" value="Unassembled WGS sequence"/>
</dbReference>
<protein>
    <submittedName>
        <fullName evidence="2">Uncharacterized protein</fullName>
    </submittedName>
</protein>
<dbReference type="HOGENOM" id="CLU_1768615_0_0_1"/>
<evidence type="ECO:0000256" key="1">
    <source>
        <dbReference type="SAM" id="MobiDB-lite"/>
    </source>
</evidence>
<evidence type="ECO:0000313" key="2">
    <source>
        <dbReference type="EMBL" id="EGO55353.1"/>
    </source>
</evidence>
<feature type="compositionally biased region" description="Basic and acidic residues" evidence="1">
    <location>
        <begin position="82"/>
        <end position="92"/>
    </location>
</feature>
<dbReference type="GeneID" id="20821955"/>
<accession>F8MTM1</accession>
<dbReference type="RefSeq" id="XP_009853195.1">
    <property type="nucleotide sequence ID" value="XM_009854893.1"/>
</dbReference>
<dbReference type="AlphaFoldDB" id="F8MTM1"/>
<gene>
    <name evidence="2" type="ORF">NEUTE1DRAFT_102786</name>
</gene>
<dbReference type="EMBL" id="GL891306">
    <property type="protein sequence ID" value="EGO55353.1"/>
    <property type="molecule type" value="Genomic_DNA"/>
</dbReference>
<organism evidence="2 3">
    <name type="scientific">Neurospora tetrasperma (strain FGSC 2508 / ATCC MYA-4615 / P0657)</name>
    <dbReference type="NCBI Taxonomy" id="510951"/>
    <lineage>
        <taxon>Eukaryota</taxon>
        <taxon>Fungi</taxon>
        <taxon>Dikarya</taxon>
        <taxon>Ascomycota</taxon>
        <taxon>Pezizomycotina</taxon>
        <taxon>Sordariomycetes</taxon>
        <taxon>Sordariomycetidae</taxon>
        <taxon>Sordariales</taxon>
        <taxon>Sordariaceae</taxon>
        <taxon>Neurospora</taxon>
    </lineage>
</organism>
<sequence length="147" mass="16064">MRSGGAFDDYSDDGDGDGGGGGYGEEDVGTTGYVDEVEVETPGYADVEEANDNNYRDAEGDSEGGDDDHPNYNGSSNSSQEDENRNDNDGNNERGASISNYEYMKPWGGTHGFMRSYGIKRSPEGYEEARDLVDTMKEMAEKHENLK</sequence>